<name>A0A540KDR2_MALBA</name>
<accession>A0A540KDR2</accession>
<dbReference type="EMBL" id="VIEB01001427">
    <property type="protein sequence ID" value="TQD72260.1"/>
    <property type="molecule type" value="Genomic_DNA"/>
</dbReference>
<keyword evidence="4" id="KW-1185">Reference proteome</keyword>
<protein>
    <recommendedName>
        <fullName evidence="5">Knottin scorpion toxin-like domain-containing protein</fullName>
    </recommendedName>
</protein>
<comment type="caution">
    <text evidence="3">The sequence shown here is derived from an EMBL/GenBank/DDBJ whole genome shotgun (WGS) entry which is preliminary data.</text>
</comment>
<evidence type="ECO:0000313" key="3">
    <source>
        <dbReference type="EMBL" id="TQD72260.1"/>
    </source>
</evidence>
<reference evidence="3 4" key="1">
    <citation type="journal article" date="2019" name="G3 (Bethesda)">
        <title>Sequencing of a Wild Apple (Malus baccata) Genome Unravels the Differences Between Cultivated and Wild Apple Species Regarding Disease Resistance and Cold Tolerance.</title>
        <authorList>
            <person name="Chen X."/>
        </authorList>
    </citation>
    <scope>NUCLEOTIDE SEQUENCE [LARGE SCALE GENOMIC DNA]</scope>
    <source>
        <strain evidence="4">cv. Shandingzi</strain>
        <tissue evidence="3">Leaves</tissue>
    </source>
</reference>
<evidence type="ECO:0000256" key="1">
    <source>
        <dbReference type="SAM" id="MobiDB-lite"/>
    </source>
</evidence>
<sequence>MAIARALVLFCIVTYALSTAFQGEAEQDCCHEETCCRDYLQLKICKTASCDYYCLEECGQSGSCIVKEVRGLYLPHCRCCTIPSPPPPPGGEIQGSFSPRPVYSPEDK</sequence>
<proteinExistence type="predicted"/>
<feature type="chain" id="PRO_5021799083" description="Knottin scorpion toxin-like domain-containing protein" evidence="2">
    <location>
        <begin position="19"/>
        <end position="108"/>
    </location>
</feature>
<keyword evidence="2" id="KW-0732">Signal</keyword>
<feature type="region of interest" description="Disordered" evidence="1">
    <location>
        <begin position="85"/>
        <end position="108"/>
    </location>
</feature>
<dbReference type="Proteomes" id="UP000315295">
    <property type="component" value="Unassembled WGS sequence"/>
</dbReference>
<organism evidence="3 4">
    <name type="scientific">Malus baccata</name>
    <name type="common">Siberian crab apple</name>
    <name type="synonym">Pyrus baccata</name>
    <dbReference type="NCBI Taxonomy" id="106549"/>
    <lineage>
        <taxon>Eukaryota</taxon>
        <taxon>Viridiplantae</taxon>
        <taxon>Streptophyta</taxon>
        <taxon>Embryophyta</taxon>
        <taxon>Tracheophyta</taxon>
        <taxon>Spermatophyta</taxon>
        <taxon>Magnoliopsida</taxon>
        <taxon>eudicotyledons</taxon>
        <taxon>Gunneridae</taxon>
        <taxon>Pentapetalae</taxon>
        <taxon>rosids</taxon>
        <taxon>fabids</taxon>
        <taxon>Rosales</taxon>
        <taxon>Rosaceae</taxon>
        <taxon>Amygdaloideae</taxon>
        <taxon>Maleae</taxon>
        <taxon>Malus</taxon>
    </lineage>
</organism>
<dbReference type="AlphaFoldDB" id="A0A540KDR2"/>
<feature type="signal peptide" evidence="2">
    <location>
        <begin position="1"/>
        <end position="18"/>
    </location>
</feature>
<evidence type="ECO:0000256" key="2">
    <source>
        <dbReference type="SAM" id="SignalP"/>
    </source>
</evidence>
<evidence type="ECO:0008006" key="5">
    <source>
        <dbReference type="Google" id="ProtNLM"/>
    </source>
</evidence>
<evidence type="ECO:0000313" key="4">
    <source>
        <dbReference type="Proteomes" id="UP000315295"/>
    </source>
</evidence>
<gene>
    <name evidence="3" type="ORF">C1H46_042212</name>
</gene>